<evidence type="ECO:0000313" key="3">
    <source>
        <dbReference type="Proteomes" id="UP000008974"/>
    </source>
</evidence>
<comment type="caution">
    <text evidence="2">The sequence shown here is derived from an EMBL/GenBank/DDBJ whole genome shotgun (WGS) entry which is preliminary data.</text>
</comment>
<reference evidence="2 3" key="1">
    <citation type="journal article" date="2010" name="BMC Genomics">
        <title>Genome analysis and comparative genomics of a Giardia intestinalis assemblage E isolate.</title>
        <authorList>
            <person name="Jerlstrom-Hultqvist J."/>
            <person name="Franzen O."/>
            <person name="Ankarklev J."/>
            <person name="Xu F."/>
            <person name="Nohynkova E."/>
            <person name="Andersson J.O."/>
            <person name="Svard S.G."/>
            <person name="Andersson B."/>
        </authorList>
    </citation>
    <scope>NUCLEOTIDE SEQUENCE [LARGE SCALE GENOMIC DNA]</scope>
    <source>
        <strain evidence="2 3">P15</strain>
    </source>
</reference>
<proteinExistence type="predicted"/>
<accession>E1EWI2</accession>
<dbReference type="AlphaFoldDB" id="E1EWI2"/>
<dbReference type="OMA" id="MEEAIFM"/>
<dbReference type="Proteomes" id="UP000008974">
    <property type="component" value="Unassembled WGS sequence"/>
</dbReference>
<name>E1EWI2_GIAIA</name>
<dbReference type="EMBL" id="ACVC01000029">
    <property type="protein sequence ID" value="EFO65448.1"/>
    <property type="molecule type" value="Genomic_DNA"/>
</dbReference>
<evidence type="ECO:0000313" key="2">
    <source>
        <dbReference type="EMBL" id="EFO65448.1"/>
    </source>
</evidence>
<dbReference type="VEuPathDB" id="GiardiaDB:GLP15_2484"/>
<feature type="region of interest" description="Disordered" evidence="1">
    <location>
        <begin position="80"/>
        <end position="107"/>
    </location>
</feature>
<protein>
    <submittedName>
        <fullName evidence="2">Uncharacterized protein</fullName>
    </submittedName>
</protein>
<organism evidence="2 3">
    <name type="scientific">Giardia intestinalis (strain P15)</name>
    <name type="common">Giardia lamblia</name>
    <dbReference type="NCBI Taxonomy" id="658858"/>
    <lineage>
        <taxon>Eukaryota</taxon>
        <taxon>Metamonada</taxon>
        <taxon>Diplomonadida</taxon>
        <taxon>Hexamitidae</taxon>
        <taxon>Giardiinae</taxon>
        <taxon>Giardia</taxon>
    </lineage>
</organism>
<dbReference type="OrthoDB" id="10262743at2759"/>
<evidence type="ECO:0000256" key="1">
    <source>
        <dbReference type="SAM" id="MobiDB-lite"/>
    </source>
</evidence>
<gene>
    <name evidence="2" type="ORF">GLP15_2484</name>
</gene>
<sequence length="160" mass="17942">MHATRLQHLCSRYGHQSLDTKKVSVTRPPAVNAGPSGLYDNYQRRRDQELMEEAIFMNTGLLPKAVSSFSFGYAHRHQAMASTGPSKGKPVTYSRPLAKSLPPDSRSSLKLSVHSHVQLPYKELDKLATSRAEEMEIDSLRWDSSISLKSQSSHYLTEVI</sequence>